<proteinExistence type="predicted"/>
<organism evidence="1 2">
    <name type="scientific">Panagrolaimus sp. ES5</name>
    <dbReference type="NCBI Taxonomy" id="591445"/>
    <lineage>
        <taxon>Eukaryota</taxon>
        <taxon>Metazoa</taxon>
        <taxon>Ecdysozoa</taxon>
        <taxon>Nematoda</taxon>
        <taxon>Chromadorea</taxon>
        <taxon>Rhabditida</taxon>
        <taxon>Tylenchina</taxon>
        <taxon>Panagrolaimomorpha</taxon>
        <taxon>Panagrolaimoidea</taxon>
        <taxon>Panagrolaimidae</taxon>
        <taxon>Panagrolaimus</taxon>
    </lineage>
</organism>
<evidence type="ECO:0000313" key="2">
    <source>
        <dbReference type="WBParaSite" id="ES5_v2.g16119.t1"/>
    </source>
</evidence>
<reference evidence="2" key="1">
    <citation type="submission" date="2022-11" db="UniProtKB">
        <authorList>
            <consortium name="WormBaseParasite"/>
        </authorList>
    </citation>
    <scope>IDENTIFICATION</scope>
</reference>
<sequence length="321" mass="36888">MRKLVYDKLKSKNATFIKNPITSFVNQSIVSTVLSLLFEEPFKYNIVQTGIFDYYLTPLEENLPPNDNLKTNLTSIASSEIIPTTKTIVCYETLENITFTESASNATKDIENFKILKLGTTVTLSVDEYFQPKVNIQKEINKSISAIIICLNETTFSVEKIKNGKLKKTEYNNIPFAIAFVDGRISIGKEALNFKQEYNSFIITDLLKFMKKEASGINVNPSYGFKIFRDKNDEIFLEFDTFRGRRKASPSFLFAFILRWIIKSAELSHGEIFKTLILQHKFIDGTFKEELQKAADQAKLSIDDIQIQRYKIVEIKNNKIQ</sequence>
<evidence type="ECO:0000313" key="1">
    <source>
        <dbReference type="Proteomes" id="UP000887579"/>
    </source>
</evidence>
<name>A0AC34FGS0_9BILA</name>
<dbReference type="Proteomes" id="UP000887579">
    <property type="component" value="Unplaced"/>
</dbReference>
<accession>A0AC34FGS0</accession>
<dbReference type="WBParaSite" id="ES5_v2.g16119.t1">
    <property type="protein sequence ID" value="ES5_v2.g16119.t1"/>
    <property type="gene ID" value="ES5_v2.g16119"/>
</dbReference>
<protein>
    <submittedName>
        <fullName evidence="2">Uncharacterized protein</fullName>
    </submittedName>
</protein>